<dbReference type="Pfam" id="PF05175">
    <property type="entry name" value="MTS"/>
    <property type="match status" value="1"/>
</dbReference>
<evidence type="ECO:0000313" key="6">
    <source>
        <dbReference type="Proteomes" id="UP000591844"/>
    </source>
</evidence>
<keyword evidence="3" id="KW-0949">S-adenosyl-L-methionine</keyword>
<sequence length="274" mass="30393">MYHPEIELVRDTAREKLVLAGVPDAEGDIEQLTYHFLQNSGDDSLARFIDAVESRSKRIPLGYILGYAEFDGLNFIVGDGTFVPRTQSLPMINALCSRTSSPVETITDLCAGVGPLGISLMLRLSSSRVYFVEYNKTAIGYLKKNIKNLVPSNTQIHILENDIFSVDDFLSPAKLSDIVIANPPFVPNGRASLPEFSQHHPQDAIFSGEDGSIAVRRCCLLTKKILRRHGIMGIEHHETHADIVRDILATLDFRDIRQIADSDGKMRITTALNS</sequence>
<evidence type="ECO:0000256" key="3">
    <source>
        <dbReference type="ARBA" id="ARBA00022691"/>
    </source>
</evidence>
<evidence type="ECO:0000259" key="4">
    <source>
        <dbReference type="Pfam" id="PF05175"/>
    </source>
</evidence>
<dbReference type="SUPFAM" id="SSF53335">
    <property type="entry name" value="S-adenosyl-L-methionine-dependent methyltransferases"/>
    <property type="match status" value="1"/>
</dbReference>
<dbReference type="GO" id="GO:0008757">
    <property type="term" value="F:S-adenosylmethionine-dependent methyltransferase activity"/>
    <property type="evidence" value="ECO:0007669"/>
    <property type="project" value="UniProtKB-ARBA"/>
</dbReference>
<keyword evidence="2" id="KW-0808">Transferase</keyword>
<reference evidence="5 6" key="1">
    <citation type="submission" date="2018-02" db="EMBL/GenBank/DDBJ databases">
        <authorList>
            <person name="Machado R.A."/>
        </authorList>
    </citation>
    <scope>NUCLEOTIDE SEQUENCE [LARGE SCALE GENOMIC DNA]</scope>
    <source>
        <strain evidence="5 6">DSM 19724</strain>
    </source>
</reference>
<accession>A0A7X5QHH0</accession>
<comment type="caution">
    <text evidence="5">The sequence shown here is derived from an EMBL/GenBank/DDBJ whole genome shotgun (WGS) entry which is preliminary data.</text>
</comment>
<gene>
    <name evidence="5" type="ORF">C5469_20590</name>
</gene>
<dbReference type="GO" id="GO:0032259">
    <property type="term" value="P:methylation"/>
    <property type="evidence" value="ECO:0007669"/>
    <property type="project" value="UniProtKB-KW"/>
</dbReference>
<dbReference type="PROSITE" id="PS00092">
    <property type="entry name" value="N6_MTASE"/>
    <property type="match status" value="1"/>
</dbReference>
<protein>
    <recommendedName>
        <fullName evidence="4">Methyltransferase small domain-containing protein</fullName>
    </recommendedName>
</protein>
<dbReference type="InterPro" id="IPR050320">
    <property type="entry name" value="N5-glutamine_MTase"/>
</dbReference>
<evidence type="ECO:0000256" key="2">
    <source>
        <dbReference type="ARBA" id="ARBA00022679"/>
    </source>
</evidence>
<dbReference type="GO" id="GO:0008170">
    <property type="term" value="F:N-methyltransferase activity"/>
    <property type="evidence" value="ECO:0007669"/>
    <property type="project" value="UniProtKB-ARBA"/>
</dbReference>
<evidence type="ECO:0000256" key="1">
    <source>
        <dbReference type="ARBA" id="ARBA00022603"/>
    </source>
</evidence>
<name>A0A7X5QHH0_9GAMM</name>
<proteinExistence type="predicted"/>
<organism evidence="5 6">
    <name type="scientific">Photorhabdus cinerea</name>
    <dbReference type="NCBI Taxonomy" id="471575"/>
    <lineage>
        <taxon>Bacteria</taxon>
        <taxon>Pseudomonadati</taxon>
        <taxon>Pseudomonadota</taxon>
        <taxon>Gammaproteobacteria</taxon>
        <taxon>Enterobacterales</taxon>
        <taxon>Morganellaceae</taxon>
        <taxon>Photorhabdus</taxon>
    </lineage>
</organism>
<dbReference type="InterPro" id="IPR002052">
    <property type="entry name" value="DNA_methylase_N6_adenine_CS"/>
</dbReference>
<feature type="domain" description="Methyltransferase small" evidence="4">
    <location>
        <begin position="104"/>
        <end position="188"/>
    </location>
</feature>
<keyword evidence="1" id="KW-0489">Methyltransferase</keyword>
<dbReference type="InterPro" id="IPR029063">
    <property type="entry name" value="SAM-dependent_MTases_sf"/>
</dbReference>
<dbReference type="Proteomes" id="UP000591844">
    <property type="component" value="Unassembled WGS sequence"/>
</dbReference>
<dbReference type="InterPro" id="IPR007848">
    <property type="entry name" value="Small_mtfrase_dom"/>
</dbReference>
<dbReference type="AlphaFoldDB" id="A0A7X5QHH0"/>
<dbReference type="Gene3D" id="1.10.8.10">
    <property type="entry name" value="DNA helicase RuvA subunit, C-terminal domain"/>
    <property type="match status" value="1"/>
</dbReference>
<dbReference type="PANTHER" id="PTHR18895:SF74">
    <property type="entry name" value="MTRF1L RELEASE FACTOR GLUTAMINE METHYLTRANSFERASE"/>
    <property type="match status" value="1"/>
</dbReference>
<dbReference type="GO" id="GO:0003676">
    <property type="term" value="F:nucleic acid binding"/>
    <property type="evidence" value="ECO:0007669"/>
    <property type="project" value="InterPro"/>
</dbReference>
<evidence type="ECO:0000313" key="5">
    <source>
        <dbReference type="EMBL" id="NHB94402.1"/>
    </source>
</evidence>
<keyword evidence="6" id="KW-1185">Reference proteome</keyword>
<dbReference type="RefSeq" id="WP_166310329.1">
    <property type="nucleotide sequence ID" value="NZ_CAWPIB010000036.1"/>
</dbReference>
<dbReference type="EMBL" id="PUJW01000036">
    <property type="protein sequence ID" value="NHB94402.1"/>
    <property type="molecule type" value="Genomic_DNA"/>
</dbReference>
<dbReference type="Gene3D" id="3.40.50.150">
    <property type="entry name" value="Vaccinia Virus protein VP39"/>
    <property type="match status" value="1"/>
</dbReference>
<dbReference type="PANTHER" id="PTHR18895">
    <property type="entry name" value="HEMK METHYLTRANSFERASE"/>
    <property type="match status" value="1"/>
</dbReference>